<dbReference type="AlphaFoldDB" id="A0AAV9GIY1"/>
<dbReference type="Pfam" id="PF14388">
    <property type="entry name" value="DUF4419"/>
    <property type="match status" value="1"/>
</dbReference>
<dbReference type="EMBL" id="MU865953">
    <property type="protein sequence ID" value="KAK4446946.1"/>
    <property type="molecule type" value="Genomic_DNA"/>
</dbReference>
<proteinExistence type="predicted"/>
<dbReference type="PANTHER" id="PTHR31252">
    <property type="entry name" value="DUF4419 DOMAIN-CONTAINING PROTEIN"/>
    <property type="match status" value="1"/>
</dbReference>
<organism evidence="2 3">
    <name type="scientific">Podospora aff. communis PSN243</name>
    <dbReference type="NCBI Taxonomy" id="3040156"/>
    <lineage>
        <taxon>Eukaryota</taxon>
        <taxon>Fungi</taxon>
        <taxon>Dikarya</taxon>
        <taxon>Ascomycota</taxon>
        <taxon>Pezizomycotina</taxon>
        <taxon>Sordariomycetes</taxon>
        <taxon>Sordariomycetidae</taxon>
        <taxon>Sordariales</taxon>
        <taxon>Podosporaceae</taxon>
        <taxon>Podospora</taxon>
    </lineage>
</organism>
<dbReference type="Proteomes" id="UP001321760">
    <property type="component" value="Unassembled WGS sequence"/>
</dbReference>
<evidence type="ECO:0000256" key="1">
    <source>
        <dbReference type="SAM" id="MobiDB-lite"/>
    </source>
</evidence>
<dbReference type="PANTHER" id="PTHR31252:SF11">
    <property type="entry name" value="DUF4419 DOMAIN-CONTAINING PROTEIN"/>
    <property type="match status" value="1"/>
</dbReference>
<gene>
    <name evidence="2" type="ORF">QBC34DRAFT_468667</name>
</gene>
<evidence type="ECO:0000313" key="2">
    <source>
        <dbReference type="EMBL" id="KAK4446946.1"/>
    </source>
</evidence>
<evidence type="ECO:0000313" key="3">
    <source>
        <dbReference type="Proteomes" id="UP001321760"/>
    </source>
</evidence>
<name>A0AAV9GIY1_9PEZI</name>
<dbReference type="InterPro" id="IPR025533">
    <property type="entry name" value="DUF4419"/>
</dbReference>
<accession>A0AAV9GIY1</accession>
<feature type="region of interest" description="Disordered" evidence="1">
    <location>
        <begin position="397"/>
        <end position="424"/>
    </location>
</feature>
<keyword evidence="3" id="KW-1185">Reference proteome</keyword>
<sequence>MPVTVRPSTNLPRLVRKHHYKHEPDRRNRFSDICPKEDANVRAILCSSFDSDRPPDPIISSANGFVLGALQAYNNHHHFIIRPDDIWLAILTQLSFCINRNAEALRHIFQPNTDQNTRSQITAISLTALGSPTPSTASQIEHMALALSSALAENLSTLGLSAWATPTFTTSTPTDAAAAAIIMSGAFRSYFNYAFVFFCGMPTVTLQCTKDDWVSLQAKAMRISSIFASTPEATPLPDDTRTQGVEKEIRQFQALLAPVLTHIIQTFESPTDPGVIDFWARMAHESGGSGTHYISGWLTAFCFWDAEGRCLYDKLTDGDGGVEVDTENAGRPGCKLGDVLYHRVESGAIPVGWAGAPVDVTDERGEVCRAMLVAGSMGLRVSSSGERLGRRGEGCLKVSTDANGTRRTEKGSDGASQRRDAEGEVGLDTLQPVVGWWMYEVASEEENGDDYWEAETEDTWVPAGLAARMKAVV</sequence>
<reference evidence="2" key="2">
    <citation type="submission" date="2023-05" db="EMBL/GenBank/DDBJ databases">
        <authorList>
            <consortium name="Lawrence Berkeley National Laboratory"/>
            <person name="Steindorff A."/>
            <person name="Hensen N."/>
            <person name="Bonometti L."/>
            <person name="Westerberg I."/>
            <person name="Brannstrom I.O."/>
            <person name="Guillou S."/>
            <person name="Cros-Aarteil S."/>
            <person name="Calhoun S."/>
            <person name="Haridas S."/>
            <person name="Kuo A."/>
            <person name="Mondo S."/>
            <person name="Pangilinan J."/>
            <person name="Riley R."/>
            <person name="Labutti K."/>
            <person name="Andreopoulos B."/>
            <person name="Lipzen A."/>
            <person name="Chen C."/>
            <person name="Yanf M."/>
            <person name="Daum C."/>
            <person name="Ng V."/>
            <person name="Clum A."/>
            <person name="Ohm R."/>
            <person name="Martin F."/>
            <person name="Silar P."/>
            <person name="Natvig D."/>
            <person name="Lalanne C."/>
            <person name="Gautier V."/>
            <person name="Ament-Velasquez S.L."/>
            <person name="Kruys A."/>
            <person name="Hutchinson M.I."/>
            <person name="Powell A.J."/>
            <person name="Barry K."/>
            <person name="Miller A.N."/>
            <person name="Grigoriev I.V."/>
            <person name="Debuchy R."/>
            <person name="Gladieux P."/>
            <person name="Thoren M.H."/>
            <person name="Johannesson H."/>
        </authorList>
    </citation>
    <scope>NUCLEOTIDE SEQUENCE</scope>
    <source>
        <strain evidence="2">PSN243</strain>
    </source>
</reference>
<reference evidence="2" key="1">
    <citation type="journal article" date="2023" name="Mol. Phylogenet. Evol.">
        <title>Genome-scale phylogeny and comparative genomics of the fungal order Sordariales.</title>
        <authorList>
            <person name="Hensen N."/>
            <person name="Bonometti L."/>
            <person name="Westerberg I."/>
            <person name="Brannstrom I.O."/>
            <person name="Guillou S."/>
            <person name="Cros-Aarteil S."/>
            <person name="Calhoun S."/>
            <person name="Haridas S."/>
            <person name="Kuo A."/>
            <person name="Mondo S."/>
            <person name="Pangilinan J."/>
            <person name="Riley R."/>
            <person name="LaButti K."/>
            <person name="Andreopoulos B."/>
            <person name="Lipzen A."/>
            <person name="Chen C."/>
            <person name="Yan M."/>
            <person name="Daum C."/>
            <person name="Ng V."/>
            <person name="Clum A."/>
            <person name="Steindorff A."/>
            <person name="Ohm R.A."/>
            <person name="Martin F."/>
            <person name="Silar P."/>
            <person name="Natvig D.O."/>
            <person name="Lalanne C."/>
            <person name="Gautier V."/>
            <person name="Ament-Velasquez S.L."/>
            <person name="Kruys A."/>
            <person name="Hutchinson M.I."/>
            <person name="Powell A.J."/>
            <person name="Barry K."/>
            <person name="Miller A.N."/>
            <person name="Grigoriev I.V."/>
            <person name="Debuchy R."/>
            <person name="Gladieux P."/>
            <person name="Hiltunen Thoren M."/>
            <person name="Johannesson H."/>
        </authorList>
    </citation>
    <scope>NUCLEOTIDE SEQUENCE</scope>
    <source>
        <strain evidence="2">PSN243</strain>
    </source>
</reference>
<feature type="compositionally biased region" description="Basic and acidic residues" evidence="1">
    <location>
        <begin position="404"/>
        <end position="422"/>
    </location>
</feature>
<comment type="caution">
    <text evidence="2">The sequence shown here is derived from an EMBL/GenBank/DDBJ whole genome shotgun (WGS) entry which is preliminary data.</text>
</comment>
<protein>
    <submittedName>
        <fullName evidence="2">DUF4419 domain-containing protein</fullName>
    </submittedName>
</protein>